<sequence>MKRSRSPFSKNTVLAVLESDDLSDGALSDESAESSVVDDSDEDPWYEPNSMPSTSTGRPSQIRSRPMLFDSSSSSDEDDYNPGTQPNRGRPRGRPAGRPRLNQDMLDEQNIDEEHETEGNRPVWQSVNEENDPGFAHSFMYDKQAGVKHCPPPETLSLLCILGYFSLWV</sequence>
<feature type="compositionally biased region" description="Polar residues" evidence="1">
    <location>
        <begin position="1"/>
        <end position="12"/>
    </location>
</feature>
<gene>
    <name evidence="2" type="ORF">g.46675</name>
</gene>
<feature type="compositionally biased region" description="Polar residues" evidence="1">
    <location>
        <begin position="50"/>
        <end position="63"/>
    </location>
</feature>
<evidence type="ECO:0000256" key="1">
    <source>
        <dbReference type="SAM" id="MobiDB-lite"/>
    </source>
</evidence>
<proteinExistence type="predicted"/>
<feature type="compositionally biased region" description="Acidic residues" evidence="1">
    <location>
        <begin position="30"/>
        <end position="45"/>
    </location>
</feature>
<accession>A0A1B6K5Q8</accession>
<dbReference type="EMBL" id="GECU01000924">
    <property type="protein sequence ID" value="JAT06783.1"/>
    <property type="molecule type" value="Transcribed_RNA"/>
</dbReference>
<evidence type="ECO:0000313" key="2">
    <source>
        <dbReference type="EMBL" id="JAT06783.1"/>
    </source>
</evidence>
<protein>
    <submittedName>
        <fullName evidence="2">Uncharacterized protein</fullName>
    </submittedName>
</protein>
<feature type="region of interest" description="Disordered" evidence="1">
    <location>
        <begin position="1"/>
        <end position="130"/>
    </location>
</feature>
<dbReference type="AlphaFoldDB" id="A0A1B6K5Q8"/>
<organism evidence="2">
    <name type="scientific">Homalodisca liturata</name>
    <dbReference type="NCBI Taxonomy" id="320908"/>
    <lineage>
        <taxon>Eukaryota</taxon>
        <taxon>Metazoa</taxon>
        <taxon>Ecdysozoa</taxon>
        <taxon>Arthropoda</taxon>
        <taxon>Hexapoda</taxon>
        <taxon>Insecta</taxon>
        <taxon>Pterygota</taxon>
        <taxon>Neoptera</taxon>
        <taxon>Paraneoptera</taxon>
        <taxon>Hemiptera</taxon>
        <taxon>Auchenorrhyncha</taxon>
        <taxon>Membracoidea</taxon>
        <taxon>Cicadellidae</taxon>
        <taxon>Cicadellinae</taxon>
        <taxon>Proconiini</taxon>
        <taxon>Homalodisca</taxon>
    </lineage>
</organism>
<reference evidence="2" key="1">
    <citation type="submission" date="2015-11" db="EMBL/GenBank/DDBJ databases">
        <title>De novo transcriptome assembly of four potential Pierce s Disease insect vectors from Arizona vineyards.</title>
        <authorList>
            <person name="Tassone E.E."/>
        </authorList>
    </citation>
    <scope>NUCLEOTIDE SEQUENCE</scope>
</reference>
<name>A0A1B6K5Q8_9HEMI</name>
<feature type="compositionally biased region" description="Acidic residues" evidence="1">
    <location>
        <begin position="105"/>
        <end position="116"/>
    </location>
</feature>